<dbReference type="Pfam" id="PF13489">
    <property type="entry name" value="Methyltransf_23"/>
    <property type="match status" value="1"/>
</dbReference>
<keyword evidence="1" id="KW-0808">Transferase</keyword>
<keyword evidence="1" id="KW-0489">Methyltransferase</keyword>
<accession>A0ABV5JIM1</accession>
<dbReference type="GO" id="GO:0102208">
    <property type="term" value="F:2-polyprenyl-6-hydroxyphenol methylase activity"/>
    <property type="evidence" value="ECO:0007669"/>
    <property type="project" value="UniProtKB-EC"/>
</dbReference>
<dbReference type="GO" id="GO:0032259">
    <property type="term" value="P:methylation"/>
    <property type="evidence" value="ECO:0007669"/>
    <property type="project" value="UniProtKB-KW"/>
</dbReference>
<reference evidence="1 2" key="1">
    <citation type="submission" date="2024-09" db="EMBL/GenBank/DDBJ databases">
        <authorList>
            <person name="Sun Q."/>
            <person name="Mori K."/>
        </authorList>
    </citation>
    <scope>NUCLEOTIDE SEQUENCE [LARGE SCALE GENOMIC DNA]</scope>
    <source>
        <strain evidence="1 2">CECT 8726</strain>
    </source>
</reference>
<dbReference type="EC" id="2.1.1.64" evidence="1"/>
<dbReference type="CDD" id="cd02440">
    <property type="entry name" value="AdoMet_MTases"/>
    <property type="match status" value="1"/>
</dbReference>
<evidence type="ECO:0000313" key="1">
    <source>
        <dbReference type="EMBL" id="MFB9232711.1"/>
    </source>
</evidence>
<proteinExistence type="predicted"/>
<sequence>MERCVYERMDELEARHWWFSARREIIASLIQPLLKENPDAAILEAGCGSGGNLSMLRHFGKVDAFEFDSVALQAAEEKSGLDIRFGALPDEVPFEDNRYDLIGLFDVLEHVEADESSLAILAERLSERGKILVTVPAFPFLWSKHDETHHHFRRYTRASLAEVAEKAGLKVSHSSYFNTFLFPFAVASRAIKKLMGSETPDDQLPPAWINGVLTRVFGVERYLLGRMHLPFGLSLAAVLEKA</sequence>
<gene>
    <name evidence="1" type="ORF">ACFFUT_13020</name>
</gene>
<comment type="caution">
    <text evidence="1">The sequence shown here is derived from an EMBL/GenBank/DDBJ whole genome shotgun (WGS) entry which is preliminary data.</text>
</comment>
<dbReference type="SUPFAM" id="SSF53335">
    <property type="entry name" value="S-adenosyl-L-methionine-dependent methyltransferases"/>
    <property type="match status" value="1"/>
</dbReference>
<organism evidence="1 2">
    <name type="scientific">Pseudohalocynthiibacter aestuariivivens</name>
    <dbReference type="NCBI Taxonomy" id="1591409"/>
    <lineage>
        <taxon>Bacteria</taxon>
        <taxon>Pseudomonadati</taxon>
        <taxon>Pseudomonadota</taxon>
        <taxon>Alphaproteobacteria</taxon>
        <taxon>Rhodobacterales</taxon>
        <taxon>Paracoccaceae</taxon>
        <taxon>Pseudohalocynthiibacter</taxon>
    </lineage>
</organism>
<evidence type="ECO:0000313" key="2">
    <source>
        <dbReference type="Proteomes" id="UP001589683"/>
    </source>
</evidence>
<dbReference type="EMBL" id="JBHMEA010000042">
    <property type="protein sequence ID" value="MFB9232711.1"/>
    <property type="molecule type" value="Genomic_DNA"/>
</dbReference>
<dbReference type="RefSeq" id="WP_213890394.1">
    <property type="nucleotide sequence ID" value="NZ_JAGFNU010000010.1"/>
</dbReference>
<dbReference type="Gene3D" id="3.40.50.150">
    <property type="entry name" value="Vaccinia Virus protein VP39"/>
    <property type="match status" value="1"/>
</dbReference>
<name>A0ABV5JIM1_9RHOB</name>
<dbReference type="EC" id="2.1.1.222" evidence="1"/>
<dbReference type="InterPro" id="IPR029063">
    <property type="entry name" value="SAM-dependent_MTases_sf"/>
</dbReference>
<dbReference type="GO" id="GO:0061542">
    <property type="term" value="F:3-demethylubiquinol 3-O-methyltransferase activity"/>
    <property type="evidence" value="ECO:0007669"/>
    <property type="project" value="UniProtKB-EC"/>
</dbReference>
<dbReference type="Proteomes" id="UP001589683">
    <property type="component" value="Unassembled WGS sequence"/>
</dbReference>
<protein>
    <submittedName>
        <fullName evidence="1">Class I SAM-dependent methyltransferase</fullName>
        <ecNumber evidence="1">2.1.1.222</ecNumber>
        <ecNumber evidence="1">2.1.1.64</ecNumber>
    </submittedName>
</protein>
<dbReference type="PANTHER" id="PTHR43861">
    <property type="entry name" value="TRANS-ACONITATE 2-METHYLTRANSFERASE-RELATED"/>
    <property type="match status" value="1"/>
</dbReference>
<keyword evidence="2" id="KW-1185">Reference proteome</keyword>